<dbReference type="STRING" id="565033.GACE_0785"/>
<dbReference type="RefSeq" id="WP_048091343.1">
    <property type="nucleotide sequence ID" value="NZ_CP009552.1"/>
</dbReference>
<dbReference type="InterPro" id="IPR020845">
    <property type="entry name" value="AMP-binding_CS"/>
</dbReference>
<name>A0A0A7GCS0_GEOAI</name>
<feature type="domain" description="AMP-binding enzyme C-terminal" evidence="7">
    <location>
        <begin position="462"/>
        <end position="537"/>
    </location>
</feature>
<dbReference type="HOGENOM" id="CLU_000022_59_7_2"/>
<dbReference type="SUPFAM" id="SSF56801">
    <property type="entry name" value="Acetyl-CoA synthetase-like"/>
    <property type="match status" value="1"/>
</dbReference>
<evidence type="ECO:0000256" key="5">
    <source>
        <dbReference type="ARBA" id="ARBA00022842"/>
    </source>
</evidence>
<dbReference type="Pfam" id="PF13193">
    <property type="entry name" value="AMP-binding_C"/>
    <property type="match status" value="1"/>
</dbReference>
<proteinExistence type="predicted"/>
<evidence type="ECO:0000259" key="7">
    <source>
        <dbReference type="Pfam" id="PF13193"/>
    </source>
</evidence>
<comment type="cofactor">
    <cofactor evidence="1">
        <name>Mg(2+)</name>
        <dbReference type="ChEBI" id="CHEBI:18420"/>
    </cofactor>
</comment>
<dbReference type="InterPro" id="IPR000873">
    <property type="entry name" value="AMP-dep_synth/lig_dom"/>
</dbReference>
<dbReference type="Gene3D" id="3.30.300.30">
    <property type="match status" value="1"/>
</dbReference>
<dbReference type="FunFam" id="3.30.300.30:FF:000006">
    <property type="entry name" value="Long-chain-fatty-acid--CoA ligase FadD"/>
    <property type="match status" value="1"/>
</dbReference>
<dbReference type="InterPro" id="IPR045851">
    <property type="entry name" value="AMP-bd_C_sf"/>
</dbReference>
<reference evidence="8 9" key="1">
    <citation type="journal article" date="2015" name="Appl. Environ. Microbiol.">
        <title>The Geoglobus acetivorans genome: Fe(III) reduction, acetate utilization, autotrophic growth, and degradation of aromatic compounds in a hyperthermophilic archaeon.</title>
        <authorList>
            <person name="Mardanov A.V."/>
            <person name="Slododkina G.B."/>
            <person name="Slobodkin A.I."/>
            <person name="Beletsky A.V."/>
            <person name="Gavrilov S.N."/>
            <person name="Kublanov I.V."/>
            <person name="Bonch-Osmolovskaya E.A."/>
            <person name="Skryabin K.G."/>
            <person name="Ravin N.V."/>
        </authorList>
    </citation>
    <scope>NUCLEOTIDE SEQUENCE [LARGE SCALE GENOMIC DNA]</scope>
    <source>
        <strain evidence="8 9">SBH6</strain>
    </source>
</reference>
<dbReference type="AlphaFoldDB" id="A0A0A7GCS0"/>
<keyword evidence="3" id="KW-0547">Nucleotide-binding</keyword>
<evidence type="ECO:0000313" key="8">
    <source>
        <dbReference type="EMBL" id="AIY89835.1"/>
    </source>
</evidence>
<keyword evidence="5" id="KW-0460">Magnesium</keyword>
<accession>A0A0A7GCS0</accession>
<evidence type="ECO:0000313" key="9">
    <source>
        <dbReference type="Proteomes" id="UP000030624"/>
    </source>
</evidence>
<dbReference type="EMBL" id="CP009552">
    <property type="protein sequence ID" value="AIY89835.1"/>
    <property type="molecule type" value="Genomic_DNA"/>
</dbReference>
<dbReference type="InterPro" id="IPR025110">
    <property type="entry name" value="AMP-bd_C"/>
</dbReference>
<dbReference type="GO" id="GO:0005524">
    <property type="term" value="F:ATP binding"/>
    <property type="evidence" value="ECO:0007669"/>
    <property type="project" value="UniProtKB-KW"/>
</dbReference>
<protein>
    <submittedName>
        <fullName evidence="8">Benzoate-CoA ligase</fullName>
    </submittedName>
</protein>
<dbReference type="PROSITE" id="PS00455">
    <property type="entry name" value="AMP_BINDING"/>
    <property type="match status" value="1"/>
</dbReference>
<evidence type="ECO:0000259" key="6">
    <source>
        <dbReference type="Pfam" id="PF00501"/>
    </source>
</evidence>
<dbReference type="PANTHER" id="PTHR43767">
    <property type="entry name" value="LONG-CHAIN-FATTY-ACID--COA LIGASE"/>
    <property type="match status" value="1"/>
</dbReference>
<sequence length="554" mass="62933">MNDQIWKKWYPYIGWPEDIEEPDTTPPHALESVSEEFRDKDAIIYYGNRIKYGEFFDHVCRFAGGLSEYLERGDRISFFMPNCPQFNIGYFGAISNGMIAVHTNVMYTERELEYQLNHSGARAIVTLDILYDRVRAVLDRTGLEYVILTSLRDFISPSARRFIPMLHEQEIREKENVLYFNDLLKHSPKRPEKDLKPEDVASLTYTGGTTGRAKGAVYTHRNLMIDAKIFSACLDIRRGEDVFSGLMPMFHGNGIWTSNMNVFMNGGTVVLFPYFDAGEFISAIETYGITQIHCVPTHLVAIVNHPYSKTADFSSVRVISVGSAPVPVELLKEVKALMPNATVIEQWGLTEAAIIGTSNPVHGVIKVGSAGLPVPTVEMRIMDPGTDNPLPPGEENIGEIVLRSKKIIREYWNDPEKTREAIKDGWLYTGDMGYMDEDGYIYIVDRKKDMIIAGGFNIYPSEVEEVLYMHPKVKECAVIGVPDKYRGETVKAFIVLKEGETATEEEIVEFARKHLASYKVPRIIEFRDELPKSPVGKILRRILREEERKKFEGS</sequence>
<organism evidence="8 9">
    <name type="scientific">Geoglobus acetivorans</name>
    <dbReference type="NCBI Taxonomy" id="565033"/>
    <lineage>
        <taxon>Archaea</taxon>
        <taxon>Methanobacteriati</taxon>
        <taxon>Methanobacteriota</taxon>
        <taxon>Archaeoglobi</taxon>
        <taxon>Archaeoglobales</taxon>
        <taxon>Archaeoglobaceae</taxon>
        <taxon>Geoglobus</taxon>
    </lineage>
</organism>
<evidence type="ECO:0000256" key="1">
    <source>
        <dbReference type="ARBA" id="ARBA00001946"/>
    </source>
</evidence>
<evidence type="ECO:0000256" key="4">
    <source>
        <dbReference type="ARBA" id="ARBA00022840"/>
    </source>
</evidence>
<dbReference type="Gene3D" id="3.40.50.12780">
    <property type="entry name" value="N-terminal domain of ligase-like"/>
    <property type="match status" value="1"/>
</dbReference>
<dbReference type="PANTHER" id="PTHR43767:SF1">
    <property type="entry name" value="NONRIBOSOMAL PEPTIDE SYNTHASE PES1 (EUROFUNG)-RELATED"/>
    <property type="match status" value="1"/>
</dbReference>
<dbReference type="InterPro" id="IPR050237">
    <property type="entry name" value="ATP-dep_AMP-bd_enzyme"/>
</dbReference>
<gene>
    <name evidence="8" type="ORF">GACE_0785</name>
</gene>
<evidence type="ECO:0000256" key="3">
    <source>
        <dbReference type="ARBA" id="ARBA00022741"/>
    </source>
</evidence>
<dbReference type="Pfam" id="PF00501">
    <property type="entry name" value="AMP-binding"/>
    <property type="match status" value="1"/>
</dbReference>
<keyword evidence="2 8" id="KW-0436">Ligase</keyword>
<evidence type="ECO:0000256" key="2">
    <source>
        <dbReference type="ARBA" id="ARBA00022598"/>
    </source>
</evidence>
<dbReference type="InterPro" id="IPR042099">
    <property type="entry name" value="ANL_N_sf"/>
</dbReference>
<dbReference type="GeneID" id="24797380"/>
<dbReference type="CDD" id="cd05936">
    <property type="entry name" value="FC-FACS_FadD_like"/>
    <property type="match status" value="1"/>
</dbReference>
<dbReference type="eggNOG" id="arCOG00856">
    <property type="taxonomic scope" value="Archaea"/>
</dbReference>
<keyword evidence="4" id="KW-0067">ATP-binding</keyword>
<dbReference type="GO" id="GO:0016878">
    <property type="term" value="F:acid-thiol ligase activity"/>
    <property type="evidence" value="ECO:0007669"/>
    <property type="project" value="UniProtKB-ARBA"/>
</dbReference>
<feature type="domain" description="AMP-dependent synthetase/ligase" evidence="6">
    <location>
        <begin position="32"/>
        <end position="412"/>
    </location>
</feature>
<dbReference type="Proteomes" id="UP000030624">
    <property type="component" value="Chromosome"/>
</dbReference>
<dbReference type="KEGG" id="gac:GACE_0785"/>